<dbReference type="Pfam" id="PF03787">
    <property type="entry name" value="RAMPs"/>
    <property type="match status" value="1"/>
</dbReference>
<dbReference type="InterPro" id="IPR010172">
    <property type="entry name" value="CRISPR-assoc_prot_TM1791"/>
</dbReference>
<keyword evidence="5" id="KW-1185">Reference proteome</keyword>
<evidence type="ECO:0000256" key="1">
    <source>
        <dbReference type="ARBA" id="ARBA00023118"/>
    </source>
</evidence>
<dbReference type="PANTHER" id="PTHR39965">
    <property type="entry name" value="CRISPR SYSTEM CMR SUBUNIT CMR6"/>
    <property type="match status" value="1"/>
</dbReference>
<evidence type="ECO:0000313" key="4">
    <source>
        <dbReference type="EMBL" id="SFF63409.1"/>
    </source>
</evidence>
<keyword evidence="1" id="KW-0051">Antiviral defense</keyword>
<proteinExistence type="predicted"/>
<dbReference type="InterPro" id="IPR005537">
    <property type="entry name" value="RAMP_III_fam"/>
</dbReference>
<keyword evidence="2" id="KW-0175">Coiled coil</keyword>
<reference evidence="5" key="1">
    <citation type="submission" date="2016-10" db="EMBL/GenBank/DDBJ databases">
        <authorList>
            <person name="Varghese N."/>
            <person name="Submissions S."/>
        </authorList>
    </citation>
    <scope>NUCLEOTIDE SEQUENCE [LARGE SCALE GENOMIC DNA]</scope>
    <source>
        <strain evidence="5">DSM 44945</strain>
    </source>
</reference>
<dbReference type="STRING" id="201973.SAMN04488025_10167"/>
<gene>
    <name evidence="4" type="ORF">SAMN04488025_10167</name>
</gene>
<dbReference type="EMBL" id="FOOK01000001">
    <property type="protein sequence ID" value="SFF63409.1"/>
    <property type="molecule type" value="Genomic_DNA"/>
</dbReference>
<evidence type="ECO:0000259" key="3">
    <source>
        <dbReference type="Pfam" id="PF03787"/>
    </source>
</evidence>
<dbReference type="GO" id="GO:0051607">
    <property type="term" value="P:defense response to virus"/>
    <property type="evidence" value="ECO:0007669"/>
    <property type="project" value="UniProtKB-KW"/>
</dbReference>
<evidence type="ECO:0000256" key="2">
    <source>
        <dbReference type="SAM" id="Coils"/>
    </source>
</evidence>
<dbReference type="PANTHER" id="PTHR39965:SF1">
    <property type="entry name" value="CRISPR SYSTEM CMR SUBUNIT CMR6"/>
    <property type="match status" value="1"/>
</dbReference>
<dbReference type="NCBIfam" id="TIGR01898">
    <property type="entry name" value="cas_TM1791_cmr6"/>
    <property type="match status" value="1"/>
</dbReference>
<accession>A0A1I2KAQ7</accession>
<evidence type="ECO:0000313" key="5">
    <source>
        <dbReference type="Proteomes" id="UP000198661"/>
    </source>
</evidence>
<dbReference type="Proteomes" id="UP000198661">
    <property type="component" value="Unassembled WGS sequence"/>
</dbReference>
<dbReference type="AlphaFoldDB" id="A0A1I2KAQ7"/>
<dbReference type="RefSeq" id="WP_092035340.1">
    <property type="nucleotide sequence ID" value="NZ_FOOK01000001.1"/>
</dbReference>
<sequence>MSRNQPDKKNEKEKWMIFHPRDTANIYRNLFAVNQSSGRRQSSKKGDPHKQIDHLWYDVHYRQQKTYKKKESKDRLYLLKKEIALSNEQRETYRQVLEQRREALALLSRDQRIKILHGRPMGKTFPGLGAAHVREASLTIHPVYGVPYLPGSSIKGVVRHWALEAFFQGSEKTYETALKGEAGEAQAHHARAIRDIFGDQEHSGAVQFHDAFVCEDVCLKPDVLTVHFKDYYQEKKPPTDDMNPIPTEFYGVETPYFEFVITLTGQNYRNSSLSDEELLEVAGTWLQQALTEMGIGAKTTSGYGSFESFQDKTEEILEVAFQRLKNREEKQKAQEEALRREREERKRQEAWAKKWAEMPEEERLLYEIRQLSKEKEEDREKSKGELFERVVAQAEQGNLEPAKELRKYWEETGDWNVKKKKKKQYEKVQTLLRLLGES</sequence>
<name>A0A1I2KAQ7_9BACL</name>
<dbReference type="OrthoDB" id="9813956at2"/>
<protein>
    <submittedName>
        <fullName evidence="4">CRISPR-associated protein Cmr6</fullName>
    </submittedName>
</protein>
<organism evidence="4 5">
    <name type="scientific">Planifilum fulgidum</name>
    <dbReference type="NCBI Taxonomy" id="201973"/>
    <lineage>
        <taxon>Bacteria</taxon>
        <taxon>Bacillati</taxon>
        <taxon>Bacillota</taxon>
        <taxon>Bacilli</taxon>
        <taxon>Bacillales</taxon>
        <taxon>Thermoactinomycetaceae</taxon>
        <taxon>Planifilum</taxon>
    </lineage>
</organism>
<feature type="coiled-coil region" evidence="2">
    <location>
        <begin position="321"/>
        <end position="381"/>
    </location>
</feature>
<feature type="domain" description="CRISPR type III-associated protein" evidence="3">
    <location>
        <begin position="129"/>
        <end position="307"/>
    </location>
</feature>